<name>A0A8D8CEP6_CULPI</name>
<reference evidence="1" key="1">
    <citation type="submission" date="2021-05" db="EMBL/GenBank/DDBJ databases">
        <authorList>
            <person name="Alioto T."/>
            <person name="Alioto T."/>
            <person name="Gomez Garrido J."/>
        </authorList>
    </citation>
    <scope>NUCLEOTIDE SEQUENCE</scope>
</reference>
<dbReference type="AlphaFoldDB" id="A0A8D8CEP6"/>
<dbReference type="SUPFAM" id="SSF160059">
    <property type="entry name" value="PriA/YqbF domain"/>
    <property type="match status" value="1"/>
</dbReference>
<organism evidence="1">
    <name type="scientific">Culex pipiens</name>
    <name type="common">House mosquito</name>
    <dbReference type="NCBI Taxonomy" id="7175"/>
    <lineage>
        <taxon>Eukaryota</taxon>
        <taxon>Metazoa</taxon>
        <taxon>Ecdysozoa</taxon>
        <taxon>Arthropoda</taxon>
        <taxon>Hexapoda</taxon>
        <taxon>Insecta</taxon>
        <taxon>Pterygota</taxon>
        <taxon>Neoptera</taxon>
        <taxon>Endopterygota</taxon>
        <taxon>Diptera</taxon>
        <taxon>Nematocera</taxon>
        <taxon>Culicoidea</taxon>
        <taxon>Culicidae</taxon>
        <taxon>Culicinae</taxon>
        <taxon>Culicini</taxon>
        <taxon>Culex</taxon>
        <taxon>Culex</taxon>
    </lineage>
</organism>
<sequence length="133" mass="14929">MNNPSYYPNYYSIDDIMVTQERIPCRALRSLEKLGEFFVCSLQILPVKMELKLLLCRVPGLVRKVGRFGEQPAAGASTVVPFAAGRAESRLWLAGSGHFHIGLQGNLQGGRKLRRAGPVEQILLRFRNEFVQV</sequence>
<accession>A0A8D8CEP6</accession>
<proteinExistence type="predicted"/>
<dbReference type="InterPro" id="IPR038437">
    <property type="entry name" value="GINS_Psf3_sf"/>
</dbReference>
<dbReference type="EMBL" id="HBUE01121099">
    <property type="protein sequence ID" value="CAG6492533.1"/>
    <property type="molecule type" value="Transcribed_RNA"/>
</dbReference>
<protein>
    <submittedName>
        <fullName evidence="1">(northern house mosquito) hypothetical protein</fullName>
    </submittedName>
</protein>
<evidence type="ECO:0000313" key="1">
    <source>
        <dbReference type="EMBL" id="CAG6492533.1"/>
    </source>
</evidence>
<dbReference type="Gene3D" id="1.20.58.2050">
    <property type="match status" value="1"/>
</dbReference>